<comment type="caution">
    <text evidence="1">The sequence shown here is derived from an EMBL/GenBank/DDBJ whole genome shotgun (WGS) entry which is preliminary data.</text>
</comment>
<evidence type="ECO:0000313" key="1">
    <source>
        <dbReference type="EMBL" id="TWU08978.1"/>
    </source>
</evidence>
<keyword evidence="2" id="KW-1185">Reference proteome</keyword>
<gene>
    <name evidence="1" type="ORF">CA54_42180</name>
</gene>
<proteinExistence type="predicted"/>
<reference evidence="1 2" key="1">
    <citation type="submission" date="2019-02" db="EMBL/GenBank/DDBJ databases">
        <title>Deep-cultivation of Planctomycetes and their phenomic and genomic characterization uncovers novel biology.</title>
        <authorList>
            <person name="Wiegand S."/>
            <person name="Jogler M."/>
            <person name="Boedeker C."/>
            <person name="Pinto D."/>
            <person name="Vollmers J."/>
            <person name="Rivas-Marin E."/>
            <person name="Kohn T."/>
            <person name="Peeters S.H."/>
            <person name="Heuer A."/>
            <person name="Rast P."/>
            <person name="Oberbeckmann S."/>
            <person name="Bunk B."/>
            <person name="Jeske O."/>
            <person name="Meyerdierks A."/>
            <person name="Storesund J.E."/>
            <person name="Kallscheuer N."/>
            <person name="Luecker S."/>
            <person name="Lage O.M."/>
            <person name="Pohl T."/>
            <person name="Merkel B.J."/>
            <person name="Hornburger P."/>
            <person name="Mueller R.-W."/>
            <person name="Bruemmer F."/>
            <person name="Labrenz M."/>
            <person name="Spormann A.M."/>
            <person name="Op Den Camp H."/>
            <person name="Overmann J."/>
            <person name="Amann R."/>
            <person name="Jetten M.S.M."/>
            <person name="Mascher T."/>
            <person name="Medema M.H."/>
            <person name="Devos D.P."/>
            <person name="Kaster A.-K."/>
            <person name="Ovreas L."/>
            <person name="Rohde M."/>
            <person name="Galperin M.Y."/>
            <person name="Jogler C."/>
        </authorList>
    </citation>
    <scope>NUCLEOTIDE SEQUENCE [LARGE SCALE GENOMIC DNA]</scope>
    <source>
        <strain evidence="1 2">CA54</strain>
    </source>
</reference>
<protein>
    <submittedName>
        <fullName evidence="1">Uncharacterized protein</fullName>
    </submittedName>
</protein>
<accession>A0A5C6BAH7</accession>
<evidence type="ECO:0000313" key="2">
    <source>
        <dbReference type="Proteomes" id="UP000320735"/>
    </source>
</evidence>
<sequence>MEKWPIGVFASVDVGLGVHLEVAQDLEVPTVQVYAPHKETRTKQTAQVKLFSLT</sequence>
<dbReference type="AlphaFoldDB" id="A0A5C6BAH7"/>
<dbReference type="RefSeq" id="WP_231963139.1">
    <property type="nucleotide sequence ID" value="NZ_SJPP01000002.1"/>
</dbReference>
<organism evidence="1 2">
    <name type="scientific">Symmachiella macrocystis</name>
    <dbReference type="NCBI Taxonomy" id="2527985"/>
    <lineage>
        <taxon>Bacteria</taxon>
        <taxon>Pseudomonadati</taxon>
        <taxon>Planctomycetota</taxon>
        <taxon>Planctomycetia</taxon>
        <taxon>Planctomycetales</taxon>
        <taxon>Planctomycetaceae</taxon>
        <taxon>Symmachiella</taxon>
    </lineage>
</organism>
<name>A0A5C6BAH7_9PLAN</name>
<dbReference type="EMBL" id="SJPP01000002">
    <property type="protein sequence ID" value="TWU08978.1"/>
    <property type="molecule type" value="Genomic_DNA"/>
</dbReference>
<dbReference type="Proteomes" id="UP000320735">
    <property type="component" value="Unassembled WGS sequence"/>
</dbReference>